<evidence type="ECO:0000313" key="2">
    <source>
        <dbReference type="EMBL" id="MFC7322615.1"/>
    </source>
</evidence>
<feature type="transmembrane region" description="Helical" evidence="1">
    <location>
        <begin position="7"/>
        <end position="25"/>
    </location>
</feature>
<keyword evidence="1" id="KW-0812">Transmembrane</keyword>
<keyword evidence="3" id="KW-1185">Reference proteome</keyword>
<evidence type="ECO:0000256" key="1">
    <source>
        <dbReference type="SAM" id="Phobius"/>
    </source>
</evidence>
<accession>A0ABW2K8Y4</accession>
<keyword evidence="1" id="KW-1133">Transmembrane helix</keyword>
<name>A0ABW2K8Y4_9BACI</name>
<feature type="transmembrane region" description="Helical" evidence="1">
    <location>
        <begin position="72"/>
        <end position="93"/>
    </location>
</feature>
<keyword evidence="1" id="KW-0472">Membrane</keyword>
<reference evidence="3" key="1">
    <citation type="journal article" date="2019" name="Int. J. Syst. Evol. Microbiol.">
        <title>The Global Catalogue of Microorganisms (GCM) 10K type strain sequencing project: providing services to taxonomists for standard genome sequencing and annotation.</title>
        <authorList>
            <consortium name="The Broad Institute Genomics Platform"/>
            <consortium name="The Broad Institute Genome Sequencing Center for Infectious Disease"/>
            <person name="Wu L."/>
            <person name="Ma J."/>
        </authorList>
    </citation>
    <scope>NUCLEOTIDE SEQUENCE [LARGE SCALE GENOMIC DNA]</scope>
    <source>
        <strain evidence="3">CCUG 73951</strain>
    </source>
</reference>
<comment type="caution">
    <text evidence="2">The sequence shown here is derived from an EMBL/GenBank/DDBJ whole genome shotgun (WGS) entry which is preliminary data.</text>
</comment>
<feature type="transmembrane region" description="Helical" evidence="1">
    <location>
        <begin position="99"/>
        <end position="121"/>
    </location>
</feature>
<proteinExistence type="predicted"/>
<gene>
    <name evidence="2" type="ORF">ACFQMN_17260</name>
</gene>
<dbReference type="Proteomes" id="UP001596494">
    <property type="component" value="Unassembled WGS sequence"/>
</dbReference>
<dbReference type="RefSeq" id="WP_289214988.1">
    <property type="nucleotide sequence ID" value="NZ_JAPVRC010000002.1"/>
</dbReference>
<feature type="transmembrane region" description="Helical" evidence="1">
    <location>
        <begin position="133"/>
        <end position="151"/>
    </location>
</feature>
<organism evidence="2 3">
    <name type="scientific">Halobacillus campisalis</name>
    <dbReference type="NCBI Taxonomy" id="435909"/>
    <lineage>
        <taxon>Bacteria</taxon>
        <taxon>Bacillati</taxon>
        <taxon>Bacillota</taxon>
        <taxon>Bacilli</taxon>
        <taxon>Bacillales</taxon>
        <taxon>Bacillaceae</taxon>
        <taxon>Halobacillus</taxon>
    </lineage>
</organism>
<feature type="transmembrane region" description="Helical" evidence="1">
    <location>
        <begin position="37"/>
        <end position="60"/>
    </location>
</feature>
<feature type="transmembrane region" description="Helical" evidence="1">
    <location>
        <begin position="209"/>
        <end position="229"/>
    </location>
</feature>
<feature type="transmembrane region" description="Helical" evidence="1">
    <location>
        <begin position="163"/>
        <end position="182"/>
    </location>
</feature>
<protein>
    <recommendedName>
        <fullName evidence="4">Transporter</fullName>
    </recommendedName>
</protein>
<dbReference type="EMBL" id="JBHTBY010000017">
    <property type="protein sequence ID" value="MFC7322615.1"/>
    <property type="molecule type" value="Genomic_DNA"/>
</dbReference>
<evidence type="ECO:0000313" key="3">
    <source>
        <dbReference type="Proteomes" id="UP001596494"/>
    </source>
</evidence>
<feature type="transmembrane region" description="Helical" evidence="1">
    <location>
        <begin position="187"/>
        <end position="203"/>
    </location>
</feature>
<sequence>MKLLMLKLFNLASFIYMIVASVFIADFSSGMGSAEVYVMPAPFAFSIWSLIYLLLFLLIMKSFFANEEEDLFVSRIGLWFPISMILSGTSVIVGTTPAILFISLSLLTLCIVYTIIQGLYLSSAKYRVPFSIYLGWTSIATIVDAFVVLKANGIEELFSIGELGWSVILLTTGGLIALAFYFLQKDLLFPFVFVWGYGAIYLYQENELIKFIAAAFVVIILFIISAGLWKKIQKGK</sequence>
<evidence type="ECO:0008006" key="4">
    <source>
        <dbReference type="Google" id="ProtNLM"/>
    </source>
</evidence>